<dbReference type="Proteomes" id="UP000183832">
    <property type="component" value="Unassembled WGS sequence"/>
</dbReference>
<evidence type="ECO:0000313" key="1">
    <source>
        <dbReference type="EMBL" id="CRL00880.1"/>
    </source>
</evidence>
<proteinExistence type="predicted"/>
<sequence>MMNGMLNVVKERRKEKKTADEKVSKIISRVLHRLRLRLRDSIKEEKMFIKTQRKLKITIYPICEMGNGSTRFRFHLMNMYLLEIENNLKLHIINFRKLFEG</sequence>
<evidence type="ECO:0000313" key="2">
    <source>
        <dbReference type="Proteomes" id="UP000183832"/>
    </source>
</evidence>
<gene>
    <name evidence="1" type="ORF">CLUMA_CG014131</name>
</gene>
<accession>A0A1J1IL45</accession>
<organism evidence="1 2">
    <name type="scientific">Clunio marinus</name>
    <dbReference type="NCBI Taxonomy" id="568069"/>
    <lineage>
        <taxon>Eukaryota</taxon>
        <taxon>Metazoa</taxon>
        <taxon>Ecdysozoa</taxon>
        <taxon>Arthropoda</taxon>
        <taxon>Hexapoda</taxon>
        <taxon>Insecta</taxon>
        <taxon>Pterygota</taxon>
        <taxon>Neoptera</taxon>
        <taxon>Endopterygota</taxon>
        <taxon>Diptera</taxon>
        <taxon>Nematocera</taxon>
        <taxon>Chironomoidea</taxon>
        <taxon>Chironomidae</taxon>
        <taxon>Clunio</taxon>
    </lineage>
</organism>
<protein>
    <submittedName>
        <fullName evidence="1">CLUMA_CG014131, isoform A</fullName>
    </submittedName>
</protein>
<reference evidence="1 2" key="1">
    <citation type="submission" date="2015-04" db="EMBL/GenBank/DDBJ databases">
        <authorList>
            <person name="Syromyatnikov M.Y."/>
            <person name="Popov V.N."/>
        </authorList>
    </citation>
    <scope>NUCLEOTIDE SEQUENCE [LARGE SCALE GENOMIC DNA]</scope>
</reference>
<name>A0A1J1IL45_9DIPT</name>
<keyword evidence="2" id="KW-1185">Reference proteome</keyword>
<dbReference type="EMBL" id="CVRI01000054">
    <property type="protein sequence ID" value="CRL00880.1"/>
    <property type="molecule type" value="Genomic_DNA"/>
</dbReference>
<dbReference type="AlphaFoldDB" id="A0A1J1IL45"/>